<reference evidence="2 3" key="1">
    <citation type="journal article" date="2016" name="PLoS ONE">
        <title>A First Insight into the Genome of the Filter-Feeder Mussel Mytilus galloprovincialis.</title>
        <authorList>
            <person name="Murgarella M."/>
            <person name="Puiu D."/>
            <person name="Novoa B."/>
            <person name="Figueras A."/>
            <person name="Posada D."/>
            <person name="Canchaya C."/>
        </authorList>
    </citation>
    <scope>NUCLEOTIDE SEQUENCE [LARGE SCALE GENOMIC DNA]</scope>
    <source>
        <tissue evidence="2">Muscle</tissue>
    </source>
</reference>
<feature type="domain" description="TLDc" evidence="1">
    <location>
        <begin position="81"/>
        <end position="255"/>
    </location>
</feature>
<proteinExistence type="predicted"/>
<dbReference type="InterPro" id="IPR006571">
    <property type="entry name" value="TLDc_dom"/>
</dbReference>
<dbReference type="EMBL" id="KV583746">
    <property type="protein sequence ID" value="OPL33307.1"/>
    <property type="molecule type" value="Genomic_DNA"/>
</dbReference>
<dbReference type="AlphaFoldDB" id="A0A3L5TUT3"/>
<name>A0A3L5TUT3_MYTGA</name>
<dbReference type="SMR" id="A0A3L5TUT3"/>
<evidence type="ECO:0000259" key="1">
    <source>
        <dbReference type="PROSITE" id="PS51886"/>
    </source>
</evidence>
<evidence type="ECO:0000313" key="3">
    <source>
        <dbReference type="Proteomes" id="UP000266721"/>
    </source>
</evidence>
<keyword evidence="3" id="KW-1185">Reference proteome</keyword>
<dbReference type="SMART" id="SM00584">
    <property type="entry name" value="TLDc"/>
    <property type="match status" value="1"/>
</dbReference>
<comment type="caution">
    <text evidence="2">The sequence shown here is derived from an EMBL/GenBank/DDBJ whole genome shotgun (WGS) entry which is preliminary data.</text>
</comment>
<protein>
    <recommendedName>
        <fullName evidence="1">TLDc domain-containing protein</fullName>
    </recommendedName>
</protein>
<gene>
    <name evidence="2" type="ORF">AM593_05143</name>
</gene>
<organism evidence="2 3">
    <name type="scientific">Mytilus galloprovincialis</name>
    <name type="common">Mediterranean mussel</name>
    <dbReference type="NCBI Taxonomy" id="29158"/>
    <lineage>
        <taxon>Eukaryota</taxon>
        <taxon>Metazoa</taxon>
        <taxon>Spiralia</taxon>
        <taxon>Lophotrochozoa</taxon>
        <taxon>Mollusca</taxon>
        <taxon>Bivalvia</taxon>
        <taxon>Autobranchia</taxon>
        <taxon>Pteriomorphia</taxon>
        <taxon>Mytilida</taxon>
        <taxon>Mytiloidea</taxon>
        <taxon>Mytilidae</taxon>
        <taxon>Mytilinae</taxon>
        <taxon>Mytilus</taxon>
    </lineage>
</organism>
<accession>A0A3L5TUT3</accession>
<dbReference type="Pfam" id="PF07534">
    <property type="entry name" value="TLD"/>
    <property type="match status" value="1"/>
</dbReference>
<evidence type="ECO:0000313" key="2">
    <source>
        <dbReference type="EMBL" id="OPL33307.1"/>
    </source>
</evidence>
<dbReference type="Proteomes" id="UP000266721">
    <property type="component" value="Unassembled WGS sequence"/>
</dbReference>
<sequence length="277" mass="31675">MEYHKLVQIADLNSIIAFVHRRKVNSFLRFPWTILLSVKTNILVVRKEEELEEKNGRRGFFKAKEFVNILIDTISPQVQVIKMAVEFKKVDQKQMTKWIGGRKSYTLLYKASRNGCAATAFHNTCDNKGPTVTILYNNDNFMYGGYTSAIWKSAGNYQADPKAFLFRLYQNGNWKPVKMPITNTQNSIYDNATYGPTFGAHDLHTFTNTITFDGTIFSLNGATKFGTSYTMNGENYESIANGNLKVKDIEVYLVEDIAIDGLLDEPWRKTPEWNTKV</sequence>
<dbReference type="PROSITE" id="PS51886">
    <property type="entry name" value="TLDC"/>
    <property type="match status" value="1"/>
</dbReference>
<feature type="non-terminal residue" evidence="2">
    <location>
        <position position="1"/>
    </location>
</feature>